<keyword evidence="1" id="KW-1133">Transmembrane helix</keyword>
<evidence type="ECO:0000256" key="1">
    <source>
        <dbReference type="SAM" id="Phobius"/>
    </source>
</evidence>
<dbReference type="Proteomes" id="UP000681340">
    <property type="component" value="Unassembled WGS sequence"/>
</dbReference>
<keyword evidence="1" id="KW-0812">Transmembrane</keyword>
<dbReference type="AlphaFoldDB" id="A0A919VJA6"/>
<comment type="caution">
    <text evidence="2">The sequence shown here is derived from an EMBL/GenBank/DDBJ whole genome shotgun (WGS) entry which is preliminary data.</text>
</comment>
<organism evidence="2 3">
    <name type="scientific">Actinoplanes auranticolor</name>
    <dbReference type="NCBI Taxonomy" id="47988"/>
    <lineage>
        <taxon>Bacteria</taxon>
        <taxon>Bacillati</taxon>
        <taxon>Actinomycetota</taxon>
        <taxon>Actinomycetes</taxon>
        <taxon>Micromonosporales</taxon>
        <taxon>Micromonosporaceae</taxon>
        <taxon>Actinoplanes</taxon>
    </lineage>
</organism>
<feature type="transmembrane region" description="Helical" evidence="1">
    <location>
        <begin position="73"/>
        <end position="93"/>
    </location>
</feature>
<reference evidence="2" key="1">
    <citation type="submission" date="2021-03" db="EMBL/GenBank/DDBJ databases">
        <title>Whole genome shotgun sequence of Actinoplanes auranticolor NBRC 12245.</title>
        <authorList>
            <person name="Komaki H."/>
            <person name="Tamura T."/>
        </authorList>
    </citation>
    <scope>NUCLEOTIDE SEQUENCE</scope>
    <source>
        <strain evidence="2">NBRC 12245</strain>
    </source>
</reference>
<protein>
    <submittedName>
        <fullName evidence="2">Uncharacterized protein</fullName>
    </submittedName>
</protein>
<dbReference type="InterPro" id="IPR045713">
    <property type="entry name" value="DUF6069"/>
</dbReference>
<feature type="transmembrane region" description="Helical" evidence="1">
    <location>
        <begin position="105"/>
        <end position="125"/>
    </location>
</feature>
<gene>
    <name evidence="2" type="ORF">Aau02nite_14020</name>
</gene>
<keyword evidence="3" id="KW-1185">Reference proteome</keyword>
<feature type="transmembrane region" description="Helical" evidence="1">
    <location>
        <begin position="46"/>
        <end position="66"/>
    </location>
</feature>
<evidence type="ECO:0000313" key="2">
    <source>
        <dbReference type="EMBL" id="GIM64988.1"/>
    </source>
</evidence>
<proteinExistence type="predicted"/>
<sequence>MPRRLLVIAAAVGAAVLANLILYGIGRAAGGTFRFTSPSGPAEVDGVTVAAFSALPLLAGLVAVALLSRFGAWVVRTALIAGPVLAVATIVAMTLPTDLDTTSKVTLTLCHLVLVPIIIVAVRVLGRREEVPSRSGAITRPA</sequence>
<evidence type="ECO:0000313" key="3">
    <source>
        <dbReference type="Proteomes" id="UP000681340"/>
    </source>
</evidence>
<accession>A0A919VJA6</accession>
<dbReference type="Pfam" id="PF19545">
    <property type="entry name" value="DUF6069"/>
    <property type="match status" value="1"/>
</dbReference>
<name>A0A919VJA6_9ACTN</name>
<dbReference type="EMBL" id="BOQL01000014">
    <property type="protein sequence ID" value="GIM64988.1"/>
    <property type="molecule type" value="Genomic_DNA"/>
</dbReference>
<dbReference type="RefSeq" id="WP_246594954.1">
    <property type="nucleotide sequence ID" value="NZ_BAABEA010000003.1"/>
</dbReference>
<keyword evidence="1" id="KW-0472">Membrane</keyword>